<dbReference type="Proteomes" id="UP000217103">
    <property type="component" value="Unassembled WGS sequence"/>
</dbReference>
<dbReference type="Gene3D" id="3.40.190.10">
    <property type="entry name" value="Periplasmic binding protein-like II"/>
    <property type="match status" value="2"/>
</dbReference>
<proteinExistence type="inferred from homology"/>
<dbReference type="PANTHER" id="PTHR30346">
    <property type="entry name" value="TRANSCRIPTIONAL DUAL REGULATOR HCAR-RELATED"/>
    <property type="match status" value="1"/>
</dbReference>
<dbReference type="CDD" id="cd05466">
    <property type="entry name" value="PBP2_LTTR_substrate"/>
    <property type="match status" value="1"/>
</dbReference>
<evidence type="ECO:0000313" key="6">
    <source>
        <dbReference type="EMBL" id="SDR32392.1"/>
    </source>
</evidence>
<dbReference type="RefSeq" id="WP_207550080.1">
    <property type="nucleotide sequence ID" value="NZ_FNKK01000002.1"/>
</dbReference>
<dbReference type="PRINTS" id="PR00039">
    <property type="entry name" value="HTHLYSR"/>
</dbReference>
<evidence type="ECO:0000256" key="3">
    <source>
        <dbReference type="ARBA" id="ARBA00023125"/>
    </source>
</evidence>
<keyword evidence="2" id="KW-0805">Transcription regulation</keyword>
<protein>
    <submittedName>
        <fullName evidence="6">DNA-binding transcriptional regulator, LysR family</fullName>
    </submittedName>
</protein>
<dbReference type="Pfam" id="PF00126">
    <property type="entry name" value="HTH_1"/>
    <property type="match status" value="1"/>
</dbReference>
<feature type="domain" description="HTH lysR-type" evidence="5">
    <location>
        <begin position="5"/>
        <end position="62"/>
    </location>
</feature>
<accession>A0A1H1I428</accession>
<organism evidence="6 7">
    <name type="scientific">Thermostaphylospora chromogena</name>
    <dbReference type="NCBI Taxonomy" id="35622"/>
    <lineage>
        <taxon>Bacteria</taxon>
        <taxon>Bacillati</taxon>
        <taxon>Actinomycetota</taxon>
        <taxon>Actinomycetes</taxon>
        <taxon>Streptosporangiales</taxon>
        <taxon>Thermomonosporaceae</taxon>
        <taxon>Thermostaphylospora</taxon>
    </lineage>
</organism>
<keyword evidence="4" id="KW-0804">Transcription</keyword>
<evidence type="ECO:0000313" key="7">
    <source>
        <dbReference type="Proteomes" id="UP000217103"/>
    </source>
</evidence>
<gene>
    <name evidence="6" type="ORF">SAMN04489764_5162</name>
</gene>
<dbReference type="InterPro" id="IPR005119">
    <property type="entry name" value="LysR_subst-bd"/>
</dbReference>
<evidence type="ECO:0000256" key="4">
    <source>
        <dbReference type="ARBA" id="ARBA00023163"/>
    </source>
</evidence>
<dbReference type="SUPFAM" id="SSF46785">
    <property type="entry name" value="Winged helix' DNA-binding domain"/>
    <property type="match status" value="1"/>
</dbReference>
<dbReference type="AlphaFoldDB" id="A0A1H1I428"/>
<comment type="similarity">
    <text evidence="1">Belongs to the LysR transcriptional regulatory family.</text>
</comment>
<sequence>MEPGPPLRDVRCFTAVARHLGFSPAAAELNLSQPAVSQAVARLERLWQVRLFERTSREVRLTAAGRTLLPHAEALLDAAAALSAEAARLAAPAIRIAYSPTVGTLVARAVRRLARRRPPIEVELRPCGRAAATAALARGEVAAAVISAPFPEELTTAVRFHVPVGHLAVPADDPLASVSVITPERLGRHRLLMPRERPPGSMWARLAERLPGTRLGHVVADDLDDFAAALDLVAAGAGLLPTPSLLVKTVRRPDIRFVPFDAGELRITYGLAWPAATPSPVLMSVVRAVQESLWTR</sequence>
<dbReference type="InterPro" id="IPR000847">
    <property type="entry name" value="LysR_HTH_N"/>
</dbReference>
<dbReference type="InterPro" id="IPR036388">
    <property type="entry name" value="WH-like_DNA-bd_sf"/>
</dbReference>
<dbReference type="GO" id="GO:0003700">
    <property type="term" value="F:DNA-binding transcription factor activity"/>
    <property type="evidence" value="ECO:0007669"/>
    <property type="project" value="InterPro"/>
</dbReference>
<dbReference type="Gene3D" id="1.10.10.10">
    <property type="entry name" value="Winged helix-like DNA-binding domain superfamily/Winged helix DNA-binding domain"/>
    <property type="match status" value="1"/>
</dbReference>
<dbReference type="STRING" id="35622.SAMN04489764_5162"/>
<dbReference type="PANTHER" id="PTHR30346:SF29">
    <property type="entry name" value="LYSR SUBSTRATE-BINDING"/>
    <property type="match status" value="1"/>
</dbReference>
<dbReference type="FunFam" id="1.10.10.10:FF:000001">
    <property type="entry name" value="LysR family transcriptional regulator"/>
    <property type="match status" value="1"/>
</dbReference>
<reference evidence="6 7" key="1">
    <citation type="submission" date="2016-10" db="EMBL/GenBank/DDBJ databases">
        <authorList>
            <person name="de Groot N.N."/>
        </authorList>
    </citation>
    <scope>NUCLEOTIDE SEQUENCE [LARGE SCALE GENOMIC DNA]</scope>
    <source>
        <strain evidence="6 7">DSM 43794</strain>
    </source>
</reference>
<evidence type="ECO:0000256" key="1">
    <source>
        <dbReference type="ARBA" id="ARBA00009437"/>
    </source>
</evidence>
<keyword evidence="3 6" id="KW-0238">DNA-binding</keyword>
<dbReference type="SUPFAM" id="SSF53850">
    <property type="entry name" value="Periplasmic binding protein-like II"/>
    <property type="match status" value="1"/>
</dbReference>
<evidence type="ECO:0000259" key="5">
    <source>
        <dbReference type="PROSITE" id="PS50931"/>
    </source>
</evidence>
<dbReference type="GO" id="GO:0003677">
    <property type="term" value="F:DNA binding"/>
    <property type="evidence" value="ECO:0007669"/>
    <property type="project" value="UniProtKB-KW"/>
</dbReference>
<dbReference type="GO" id="GO:0032993">
    <property type="term" value="C:protein-DNA complex"/>
    <property type="evidence" value="ECO:0007669"/>
    <property type="project" value="TreeGrafter"/>
</dbReference>
<name>A0A1H1I428_9ACTN</name>
<keyword evidence="7" id="KW-1185">Reference proteome</keyword>
<dbReference type="Pfam" id="PF03466">
    <property type="entry name" value="LysR_substrate"/>
    <property type="match status" value="1"/>
</dbReference>
<dbReference type="EMBL" id="FNKK01000002">
    <property type="protein sequence ID" value="SDR32392.1"/>
    <property type="molecule type" value="Genomic_DNA"/>
</dbReference>
<dbReference type="InterPro" id="IPR036390">
    <property type="entry name" value="WH_DNA-bd_sf"/>
</dbReference>
<dbReference type="PROSITE" id="PS50931">
    <property type="entry name" value="HTH_LYSR"/>
    <property type="match status" value="1"/>
</dbReference>
<evidence type="ECO:0000256" key="2">
    <source>
        <dbReference type="ARBA" id="ARBA00023015"/>
    </source>
</evidence>